<proteinExistence type="predicted"/>
<evidence type="ECO:0000313" key="2">
    <source>
        <dbReference type="Proteomes" id="UP001223683"/>
    </source>
</evidence>
<dbReference type="Proteomes" id="UP001223683">
    <property type="component" value="Chromosome"/>
</dbReference>
<accession>A0AAQ3H4I1</accession>
<name>A0AAQ3H4I1_EDWPI</name>
<dbReference type="GeneID" id="72530019"/>
<protein>
    <submittedName>
        <fullName evidence="1">Uncharacterized protein</fullName>
    </submittedName>
</protein>
<organism evidence="1 2">
    <name type="scientific">Edwardsiella piscicida</name>
    <dbReference type="NCBI Taxonomy" id="1263550"/>
    <lineage>
        <taxon>Bacteria</taxon>
        <taxon>Pseudomonadati</taxon>
        <taxon>Pseudomonadota</taxon>
        <taxon>Gammaproteobacteria</taxon>
        <taxon>Enterobacterales</taxon>
        <taxon>Hafniaceae</taxon>
        <taxon>Edwardsiella</taxon>
    </lineage>
</organism>
<dbReference type="AlphaFoldDB" id="A0AAQ3H4I1"/>
<dbReference type="EMBL" id="CP118390">
    <property type="protein sequence ID" value="WDU90815.1"/>
    <property type="molecule type" value="Genomic_DNA"/>
</dbReference>
<reference evidence="1" key="1">
    <citation type="submission" date="2022-10" db="EMBL/GenBank/DDBJ databases">
        <title>Complete genome of Ep21-8.</title>
        <authorList>
            <person name="Kang Y.-R."/>
            <person name="Kim D.-H."/>
        </authorList>
    </citation>
    <scope>NUCLEOTIDE SEQUENCE</scope>
    <source>
        <strain evidence="1">Ep21-8</strain>
    </source>
</reference>
<gene>
    <name evidence="1" type="ORF">PWJ79_15620</name>
</gene>
<sequence>MVLALRESDDDKAYAGQIQPRRAGCKGACAASALKIGLPFIDLLFIFYDYKITLA</sequence>
<evidence type="ECO:0000313" key="1">
    <source>
        <dbReference type="EMBL" id="WDU90815.1"/>
    </source>
</evidence>
<dbReference type="RefSeq" id="WP_012850049.1">
    <property type="nucleotide sequence ID" value="NC_013508.1"/>
</dbReference>